<name>A0ABY2KGG2_9RHOB</name>
<evidence type="ECO:0000313" key="2">
    <source>
        <dbReference type="Proteomes" id="UP000297741"/>
    </source>
</evidence>
<sequence length="101" mass="10715">MLLLKLAEGLEQDLGLVASRLAIVIHGARRTEGLIRYDLSLGSDDELIGAMRRAFPYRGTGHFSVRLGKLGGLDLFNVAAADVEAAIVRAGQARRLGGGSI</sequence>
<proteinExistence type="predicted"/>
<dbReference type="RefSeq" id="WP_135434179.1">
    <property type="nucleotide sequence ID" value="NZ_RPEM01000040.1"/>
</dbReference>
<keyword evidence="2" id="KW-1185">Reference proteome</keyword>
<dbReference type="Proteomes" id="UP000297741">
    <property type="component" value="Unassembled WGS sequence"/>
</dbReference>
<dbReference type="EMBL" id="RPEM01000040">
    <property type="protein sequence ID" value="TGD41246.1"/>
    <property type="molecule type" value="Genomic_DNA"/>
</dbReference>
<gene>
    <name evidence="1" type="ORF">EEB11_19265</name>
</gene>
<comment type="caution">
    <text evidence="1">The sequence shown here is derived from an EMBL/GenBank/DDBJ whole genome shotgun (WGS) entry which is preliminary data.</text>
</comment>
<reference evidence="1 2" key="1">
    <citation type="submission" date="2018-11" db="EMBL/GenBank/DDBJ databases">
        <title>Tabrizicola sp. isolated from sediment of alpine lake.</title>
        <authorList>
            <person name="Liu Z."/>
        </authorList>
    </citation>
    <scope>NUCLEOTIDE SEQUENCE [LARGE SCALE GENOMIC DNA]</scope>
    <source>
        <strain evidence="1 2">DRYC-M-16</strain>
    </source>
</reference>
<evidence type="ECO:0000313" key="1">
    <source>
        <dbReference type="EMBL" id="TGD41246.1"/>
    </source>
</evidence>
<organism evidence="1 2">
    <name type="scientific">Pseudotabrizicola sediminis</name>
    <dbReference type="NCBI Taxonomy" id="2486418"/>
    <lineage>
        <taxon>Bacteria</taxon>
        <taxon>Pseudomonadati</taxon>
        <taxon>Pseudomonadota</taxon>
        <taxon>Alphaproteobacteria</taxon>
        <taxon>Rhodobacterales</taxon>
        <taxon>Paracoccaceae</taxon>
        <taxon>Pseudotabrizicola</taxon>
    </lineage>
</organism>
<protein>
    <submittedName>
        <fullName evidence="1">Uncharacterized protein</fullName>
    </submittedName>
</protein>
<accession>A0ABY2KGG2</accession>